<evidence type="ECO:0000313" key="2">
    <source>
        <dbReference type="Proteomes" id="UP000183832"/>
    </source>
</evidence>
<reference evidence="1 2" key="1">
    <citation type="submission" date="2015-04" db="EMBL/GenBank/DDBJ databases">
        <authorList>
            <person name="Syromyatnikov M.Y."/>
            <person name="Popov V.N."/>
        </authorList>
    </citation>
    <scope>NUCLEOTIDE SEQUENCE [LARGE SCALE GENOMIC DNA]</scope>
</reference>
<organism evidence="1 2">
    <name type="scientific">Clunio marinus</name>
    <dbReference type="NCBI Taxonomy" id="568069"/>
    <lineage>
        <taxon>Eukaryota</taxon>
        <taxon>Metazoa</taxon>
        <taxon>Ecdysozoa</taxon>
        <taxon>Arthropoda</taxon>
        <taxon>Hexapoda</taxon>
        <taxon>Insecta</taxon>
        <taxon>Pterygota</taxon>
        <taxon>Neoptera</taxon>
        <taxon>Endopterygota</taxon>
        <taxon>Diptera</taxon>
        <taxon>Nematocera</taxon>
        <taxon>Chironomoidea</taxon>
        <taxon>Chironomidae</taxon>
        <taxon>Clunio</taxon>
    </lineage>
</organism>
<keyword evidence="2" id="KW-1185">Reference proteome</keyword>
<sequence length="72" mass="8462">MNELLPKASTIKYITELSISLKSNKWQINIYDIFLITLEELCGMFKKQHLVQLKTDFPCSRPQQKESCVKEK</sequence>
<name>A0A1J1J220_9DIPT</name>
<dbReference type="AlphaFoldDB" id="A0A1J1J220"/>
<accession>A0A1J1J220</accession>
<dbReference type="Proteomes" id="UP000183832">
    <property type="component" value="Unassembled WGS sequence"/>
</dbReference>
<dbReference type="EMBL" id="CVRI01000064">
    <property type="protein sequence ID" value="CRL05502.1"/>
    <property type="molecule type" value="Genomic_DNA"/>
</dbReference>
<proteinExistence type="predicted"/>
<evidence type="ECO:0000313" key="1">
    <source>
        <dbReference type="EMBL" id="CRL05502.1"/>
    </source>
</evidence>
<protein>
    <submittedName>
        <fullName evidence="1">CLUMA_CG018417, isoform A</fullName>
    </submittedName>
</protein>
<gene>
    <name evidence="1" type="ORF">CLUMA_CG018417</name>
</gene>